<dbReference type="EMBL" id="FCNY02000058">
    <property type="protein sequence ID" value="SAL72851.1"/>
    <property type="molecule type" value="Genomic_DNA"/>
</dbReference>
<accession>A0A158JWU8</accession>
<dbReference type="Proteomes" id="UP000054740">
    <property type="component" value="Unassembled WGS sequence"/>
</dbReference>
<keyword evidence="2" id="KW-1185">Reference proteome</keyword>
<organism evidence="1 2">
    <name type="scientific">Caballeronia cordobensis</name>
    <name type="common">Burkholderia cordobensis</name>
    <dbReference type="NCBI Taxonomy" id="1353886"/>
    <lineage>
        <taxon>Bacteria</taxon>
        <taxon>Pseudomonadati</taxon>
        <taxon>Pseudomonadota</taxon>
        <taxon>Betaproteobacteria</taxon>
        <taxon>Burkholderiales</taxon>
        <taxon>Burkholderiaceae</taxon>
        <taxon>Caballeronia</taxon>
    </lineage>
</organism>
<proteinExistence type="predicted"/>
<protein>
    <submittedName>
        <fullName evidence="1">Uncharacterized protein</fullName>
    </submittedName>
</protein>
<reference evidence="2" key="1">
    <citation type="submission" date="2016-01" db="EMBL/GenBank/DDBJ databases">
        <authorList>
            <person name="Peeters C."/>
        </authorList>
    </citation>
    <scope>NUCLEOTIDE SEQUENCE [LARGE SCALE GENOMIC DNA]</scope>
</reference>
<evidence type="ECO:0000313" key="2">
    <source>
        <dbReference type="Proteomes" id="UP000054740"/>
    </source>
</evidence>
<evidence type="ECO:0000313" key="1">
    <source>
        <dbReference type="EMBL" id="SAL72851.1"/>
    </source>
</evidence>
<name>A0A158JWU8_CABCO</name>
<dbReference type="AlphaFoldDB" id="A0A158JWU8"/>
<gene>
    <name evidence="1" type="ORF">AWB70_07582</name>
</gene>
<dbReference type="AntiFam" id="ANF00178">
    <property type="entry name" value="Shadow ORF (opposite dhbF)"/>
</dbReference>
<sequence length="182" mass="20687">MRVVEHVSEALGDGRGIERHISAAGFEYRHQRDDHADAALHAQRDAIFRPDAKRDQMMREPIGACVELRIRERFVLEDECDCIGCLLDLLFEELMNAQMLGISGSRVIPAFEQRVFFRQHEFERMQRCIGLMECLFEQASEALAKANDGALIKEIGGVTDAARKAVLRVRQIQRDIELGTGF</sequence>